<evidence type="ECO:0000313" key="4">
    <source>
        <dbReference type="Proteomes" id="UP001444661"/>
    </source>
</evidence>
<feature type="region of interest" description="Disordered" evidence="1">
    <location>
        <begin position="299"/>
        <end position="326"/>
    </location>
</feature>
<feature type="domain" description="Heterokaryon incompatibility" evidence="2">
    <location>
        <begin position="78"/>
        <end position="175"/>
    </location>
</feature>
<sequence>MEINNHVFPFASRSLKACLGSDTSNRRGARGGGPSRAPFYLLDLYTIRTDTLEADTRGYRTVKGVYREQIPNPNTAEWATLSYTRGQVAPRRGSVETVQLAIDNRIVLTDILDDTGTRTLVPAGVLYGAIRVVLDLGIQYLWVDVLCSFWGPDDDGDGWVKSYMNIFEGAKVNIALPDYYCIKDKEKESRIGEPEEDSERMEEVYNAYLGARTLRGRKSSMLVFSFIRSSRILALSWTVSSRRGNSSVWGMVMPSGLVHTTVPIVDITASMPMRVNASSTRRYLVLLSYRLKPHHHCHRRYHLQDKRKTRKPTLCSARRREPGGIP</sequence>
<proteinExistence type="predicted"/>
<dbReference type="Proteomes" id="UP001444661">
    <property type="component" value="Unassembled WGS sequence"/>
</dbReference>
<dbReference type="InterPro" id="IPR010730">
    <property type="entry name" value="HET"/>
</dbReference>
<name>A0ABR1SNT6_9PEZI</name>
<evidence type="ECO:0000313" key="3">
    <source>
        <dbReference type="EMBL" id="KAK8035178.1"/>
    </source>
</evidence>
<evidence type="ECO:0000259" key="2">
    <source>
        <dbReference type="Pfam" id="PF06985"/>
    </source>
</evidence>
<gene>
    <name evidence="3" type="ORF">PG993_010173</name>
</gene>
<dbReference type="Pfam" id="PF06985">
    <property type="entry name" value="HET"/>
    <property type="match status" value="1"/>
</dbReference>
<comment type="caution">
    <text evidence="3">The sequence shown here is derived from an EMBL/GenBank/DDBJ whole genome shotgun (WGS) entry which is preliminary data.</text>
</comment>
<evidence type="ECO:0000256" key="1">
    <source>
        <dbReference type="SAM" id="MobiDB-lite"/>
    </source>
</evidence>
<dbReference type="EMBL" id="JAQQWK010000009">
    <property type="protein sequence ID" value="KAK8035178.1"/>
    <property type="molecule type" value="Genomic_DNA"/>
</dbReference>
<accession>A0ABR1SNT6</accession>
<feature type="compositionally biased region" description="Basic residues" evidence="1">
    <location>
        <begin position="299"/>
        <end position="311"/>
    </location>
</feature>
<keyword evidence="4" id="KW-1185">Reference proteome</keyword>
<organism evidence="3 4">
    <name type="scientific">Apiospora rasikravindrae</name>
    <dbReference type="NCBI Taxonomy" id="990691"/>
    <lineage>
        <taxon>Eukaryota</taxon>
        <taxon>Fungi</taxon>
        <taxon>Dikarya</taxon>
        <taxon>Ascomycota</taxon>
        <taxon>Pezizomycotina</taxon>
        <taxon>Sordariomycetes</taxon>
        <taxon>Xylariomycetidae</taxon>
        <taxon>Amphisphaeriales</taxon>
        <taxon>Apiosporaceae</taxon>
        <taxon>Apiospora</taxon>
    </lineage>
</organism>
<reference evidence="3 4" key="1">
    <citation type="submission" date="2023-01" db="EMBL/GenBank/DDBJ databases">
        <title>Analysis of 21 Apiospora genomes using comparative genomics revels a genus with tremendous synthesis potential of carbohydrate active enzymes and secondary metabolites.</title>
        <authorList>
            <person name="Sorensen T."/>
        </authorList>
    </citation>
    <scope>NUCLEOTIDE SEQUENCE [LARGE SCALE GENOMIC DNA]</scope>
    <source>
        <strain evidence="3 4">CBS 33761</strain>
    </source>
</reference>
<protein>
    <recommendedName>
        <fullName evidence="2">Heterokaryon incompatibility domain-containing protein</fullName>
    </recommendedName>
</protein>